<protein>
    <recommendedName>
        <fullName evidence="3">F-box domain-containing protein</fullName>
    </recommendedName>
</protein>
<evidence type="ECO:0000313" key="1">
    <source>
        <dbReference type="EMBL" id="KXS94157.1"/>
    </source>
</evidence>
<comment type="caution">
    <text evidence="1">The sequence shown here is derived from an EMBL/GenBank/DDBJ whole genome shotgun (WGS) entry which is preliminary data.</text>
</comment>
<organism evidence="1 2">
    <name type="scientific">Pseudocercospora eumusae</name>
    <dbReference type="NCBI Taxonomy" id="321146"/>
    <lineage>
        <taxon>Eukaryota</taxon>
        <taxon>Fungi</taxon>
        <taxon>Dikarya</taxon>
        <taxon>Ascomycota</taxon>
        <taxon>Pezizomycotina</taxon>
        <taxon>Dothideomycetes</taxon>
        <taxon>Dothideomycetidae</taxon>
        <taxon>Mycosphaerellales</taxon>
        <taxon>Mycosphaerellaceae</taxon>
        <taxon>Pseudocercospora</taxon>
    </lineage>
</organism>
<evidence type="ECO:0000313" key="2">
    <source>
        <dbReference type="Proteomes" id="UP000070133"/>
    </source>
</evidence>
<dbReference type="EMBL" id="LFZN01000319">
    <property type="protein sequence ID" value="KXS94157.1"/>
    <property type="molecule type" value="Genomic_DNA"/>
</dbReference>
<sequence>MFPKLPEELNELIVSCLDLDDRQTLTAVCCTNRLGRRLATPLMYRHVGATEHGKGNRDMLLCRTLLENPQLCQYVEKINLLHYSEGNPSDPSIKSDVSKLLLDLHTQTRLPFYQSFLEWLSLGCDVYVSKVMLMVLAYNAQVIHIRGNHQFLTWQKLLDTTIAAAVEARDTGATPPKLYGFTKIHTVKISNHLAQLLPDVRDLCVLLALPALQNLEIESLAASPDMHLGMESRGPSTVQSLVIRDCRAKADTLTGLFRLTPDLRRLSIRWSSRHDNYWRTDWRRIGRALTTLTPALEHLEFTHPIDDNFGVDQRESQGIASGNALAATLAPLGSLKSLKSLQTLILSTIALFGQHQTQDWPELDTVLPGSVEKLELLAKDIYLVGNDRLIVTDPYISRLQNFIIYNCQKDRWITKDGEGALPPKRPLRIFT</sequence>
<proteinExistence type="predicted"/>
<dbReference type="EMBL" id="LFZN01000319">
    <property type="protein sequence ID" value="KXS94159.1"/>
    <property type="molecule type" value="Genomic_DNA"/>
</dbReference>
<dbReference type="Proteomes" id="UP000070133">
    <property type="component" value="Unassembled WGS sequence"/>
</dbReference>
<evidence type="ECO:0008006" key="3">
    <source>
        <dbReference type="Google" id="ProtNLM"/>
    </source>
</evidence>
<dbReference type="EMBL" id="LFZN01000319">
    <property type="protein sequence ID" value="KXS94158.1"/>
    <property type="molecule type" value="Genomic_DNA"/>
</dbReference>
<keyword evidence="2" id="KW-1185">Reference proteome</keyword>
<accession>A0A139GVC7</accession>
<gene>
    <name evidence="1" type="ORF">AC578_7673</name>
</gene>
<name>A0A139GVC7_9PEZI</name>
<dbReference type="OrthoDB" id="417877at2759"/>
<dbReference type="AlphaFoldDB" id="A0A139GVC7"/>
<reference evidence="1 2" key="1">
    <citation type="submission" date="2015-07" db="EMBL/GenBank/DDBJ databases">
        <title>Comparative genomics of the Sigatoka disease complex on banana suggests a link between parallel evolutionary changes in Pseudocercospora fijiensis and Pseudocercospora eumusae and increased virulence on the banana host.</title>
        <authorList>
            <person name="Chang T.-C."/>
            <person name="Salvucci A."/>
            <person name="Crous P.W."/>
            <person name="Stergiopoulos I."/>
        </authorList>
    </citation>
    <scope>NUCLEOTIDE SEQUENCE [LARGE SCALE GENOMIC DNA]</scope>
    <source>
        <strain evidence="1 2">CBS 114824</strain>
    </source>
</reference>